<organism evidence="5 9">
    <name type="scientific">Cafeteria roenbergensis</name>
    <name type="common">Marine flagellate</name>
    <dbReference type="NCBI Taxonomy" id="33653"/>
    <lineage>
        <taxon>Eukaryota</taxon>
        <taxon>Sar</taxon>
        <taxon>Stramenopiles</taxon>
        <taxon>Bigyra</taxon>
        <taxon>Opalozoa</taxon>
        <taxon>Bicosoecida</taxon>
        <taxon>Cafeteriaceae</taxon>
        <taxon>Cafeteria</taxon>
    </lineage>
</organism>
<dbReference type="Proteomes" id="UP000322899">
    <property type="component" value="Unassembled WGS sequence"/>
</dbReference>
<dbReference type="EMBL" id="VLTO01000058">
    <property type="protein sequence ID" value="KAA0170810.1"/>
    <property type="molecule type" value="Genomic_DNA"/>
</dbReference>
<keyword evidence="2" id="KW-0472">Membrane</keyword>
<evidence type="ECO:0000313" key="5">
    <source>
        <dbReference type="EMBL" id="KAA0170474.1"/>
    </source>
</evidence>
<feature type="transmembrane region" description="Helical" evidence="2">
    <location>
        <begin position="577"/>
        <end position="597"/>
    </location>
</feature>
<evidence type="ECO:0000313" key="4">
    <source>
        <dbReference type="EMBL" id="KAA0162454.1"/>
    </source>
</evidence>
<dbReference type="AlphaFoldDB" id="A0A5A8E0N8"/>
<feature type="compositionally biased region" description="Low complexity" evidence="1">
    <location>
        <begin position="310"/>
        <end position="319"/>
    </location>
</feature>
<evidence type="ECO:0000313" key="8">
    <source>
        <dbReference type="Proteomes" id="UP000323011"/>
    </source>
</evidence>
<accession>A0A5A8E0N8</accession>
<comment type="caution">
    <text evidence="5">The sequence shown here is derived from an EMBL/GenBank/DDBJ whole genome shotgun (WGS) entry which is preliminary data.</text>
</comment>
<keyword evidence="2" id="KW-1133">Transmembrane helix</keyword>
<evidence type="ECO:0000256" key="2">
    <source>
        <dbReference type="SAM" id="Phobius"/>
    </source>
</evidence>
<gene>
    <name evidence="6" type="ORF">FNF27_06507</name>
    <name evidence="5" type="ORF">FNF28_01468</name>
    <name evidence="3" type="ORF">FNF29_06506</name>
    <name evidence="4" type="ORF">FNF31_03253</name>
</gene>
<dbReference type="EMBL" id="VLTL01000013">
    <property type="protein sequence ID" value="KAA0170474.1"/>
    <property type="molecule type" value="Genomic_DNA"/>
</dbReference>
<feature type="transmembrane region" description="Helical" evidence="2">
    <location>
        <begin position="630"/>
        <end position="650"/>
    </location>
</feature>
<evidence type="ECO:0000313" key="3">
    <source>
        <dbReference type="EMBL" id="KAA0148724.1"/>
    </source>
</evidence>
<evidence type="ECO:0000313" key="9">
    <source>
        <dbReference type="Proteomes" id="UP000324907"/>
    </source>
</evidence>
<feature type="transmembrane region" description="Helical" evidence="2">
    <location>
        <begin position="719"/>
        <end position="741"/>
    </location>
</feature>
<evidence type="ECO:0000313" key="6">
    <source>
        <dbReference type="EMBL" id="KAA0170810.1"/>
    </source>
</evidence>
<sequence length="744" mass="76770">MRRSLPSTRRLEDVLVDIDAEVSADVSVLVYEFLINTLFPFSVPLVFAHYGYAGCVNRGFIPPPFGGGSVAVTQYFFALLLWLCLVLAIWVWTAPGALGVTEEESVFKTTSVPTIAILLMLHLLRCATIAVKYSFFSETAYAALSAAIQPTVSVNKTLLLYGWANPVKDLDSLYSEMERSARRCNAAATALSLRLPTAAVRTEALWAMRAAVPTFLERDGHRLSDRARAALALVADAVLAEGDGSLQSGGSASDVPAHQEKPGAVESPLRVASGGGDACGGSVELADETGARPPAPLLLEGTGSQVHTTAARPGPARGPAGQGCSSCTRANKPSAGSAVAEAAWKGPATAAVAAAVGKAAAQLGALDLPAKLLAWHWTRLAMHYSSPPWADRLVLLAAGLFSVAPVVVRAALGMAPVGTSAAEVVFMVACVIFSSFHLALDLSYLVVGAVDMMRRRRLESAVASACDPMSRRVMELPDPSAEPFPEGGDVGGGQGEQASQAAGGVAGAALSARPASHRTRQSVAERTESLPSSVLARRLRKEAGRLRLPLSSPENAHSLSIAHAVVRGVGEAFHLRVQAFTIFFGIFVAGLLLFLVVEAMSQAGTIGPRTTAGGFAQAPLVAIASQVSSAIQSAIALVAVTLVLFSQVLVGAAGNSRATVAVSNLRALAVSADAGAALCRDPEEEARLQAAGRALGLVACAESAGQVVRPIRVAGVMASYALSNSLASVLVSGVVAAAGALNLL</sequence>
<proteinExistence type="predicted"/>
<feature type="region of interest" description="Disordered" evidence="1">
    <location>
        <begin position="474"/>
        <end position="498"/>
    </location>
</feature>
<protein>
    <submittedName>
        <fullName evidence="5">Uncharacterized protein</fullName>
    </submittedName>
</protein>
<feature type="transmembrane region" description="Helical" evidence="2">
    <location>
        <begin position="424"/>
        <end position="447"/>
    </location>
</feature>
<dbReference type="EMBL" id="VLTM01000027">
    <property type="protein sequence ID" value="KAA0162454.1"/>
    <property type="molecule type" value="Genomic_DNA"/>
</dbReference>
<keyword evidence="2" id="KW-0812">Transmembrane</keyword>
<dbReference type="Proteomes" id="UP000324907">
    <property type="component" value="Unassembled WGS sequence"/>
</dbReference>
<keyword evidence="8" id="KW-1185">Reference proteome</keyword>
<dbReference type="Proteomes" id="UP000325113">
    <property type="component" value="Unassembled WGS sequence"/>
</dbReference>
<evidence type="ECO:0000313" key="10">
    <source>
        <dbReference type="Proteomes" id="UP000325113"/>
    </source>
</evidence>
<feature type="transmembrane region" description="Helical" evidence="2">
    <location>
        <begin position="393"/>
        <end position="412"/>
    </location>
</feature>
<feature type="transmembrane region" description="Helical" evidence="2">
    <location>
        <begin position="75"/>
        <end position="93"/>
    </location>
</feature>
<feature type="region of interest" description="Disordered" evidence="1">
    <location>
        <begin position="245"/>
        <end position="330"/>
    </location>
</feature>
<name>A0A5A8E0N8_CAFRO</name>
<dbReference type="Proteomes" id="UP000323011">
    <property type="component" value="Unassembled WGS sequence"/>
</dbReference>
<evidence type="ECO:0000313" key="7">
    <source>
        <dbReference type="Proteomes" id="UP000322899"/>
    </source>
</evidence>
<reference evidence="7 8" key="1">
    <citation type="submission" date="2019-07" db="EMBL/GenBank/DDBJ databases">
        <title>Genomes of Cafeteria roenbergensis.</title>
        <authorList>
            <person name="Fischer M.G."/>
            <person name="Hackl T."/>
            <person name="Roman M."/>
        </authorList>
    </citation>
    <scope>NUCLEOTIDE SEQUENCE [LARGE SCALE GENOMIC DNA]</scope>
    <source>
        <strain evidence="3 8">BVI</strain>
        <strain evidence="4 10">Cflag</strain>
        <strain evidence="6 7">E4-10P</strain>
        <strain evidence="5 9">RCC970-E3</strain>
    </source>
</reference>
<dbReference type="EMBL" id="VLTN01000050">
    <property type="protein sequence ID" value="KAA0148724.1"/>
    <property type="molecule type" value="Genomic_DNA"/>
</dbReference>
<evidence type="ECO:0000256" key="1">
    <source>
        <dbReference type="SAM" id="MobiDB-lite"/>
    </source>
</evidence>